<dbReference type="InterPro" id="IPR002060">
    <property type="entry name" value="Squ/phyt_synthse"/>
</dbReference>
<dbReference type="InterPro" id="IPR008949">
    <property type="entry name" value="Isoprenoid_synthase_dom_sf"/>
</dbReference>
<dbReference type="EMBL" id="CAJZ01000004">
    <property type="protein sequence ID" value="CCI82812.1"/>
    <property type="molecule type" value="Genomic_DNA"/>
</dbReference>
<dbReference type="PATRIC" id="fig|883169.3.peg.493"/>
<dbReference type="PANTHER" id="PTHR31480">
    <property type="entry name" value="BIFUNCTIONAL LYCOPENE CYCLASE/PHYTOENE SYNTHASE"/>
    <property type="match status" value="1"/>
</dbReference>
<name>I7L7S5_9CORY</name>
<dbReference type="SFLD" id="SFLDS00005">
    <property type="entry name" value="Isoprenoid_Synthase_Type_I"/>
    <property type="match status" value="1"/>
</dbReference>
<keyword evidence="3" id="KW-1185">Reference proteome</keyword>
<reference evidence="1 4" key="1">
    <citation type="journal article" date="2012" name="J. Bacteriol.">
        <title>Draft Genome Sequence of Turicella otitidis ATCC 51513, Isolated from Middle Ear Fluid from a Child with Otitis Media.</title>
        <authorList>
            <person name="Brinkrolf K."/>
            <person name="Schneider J."/>
            <person name="Knecht M."/>
            <person name="Ruckert C."/>
            <person name="Tauch A."/>
        </authorList>
    </citation>
    <scope>NUCLEOTIDE SEQUENCE [LARGE SCALE GENOMIC DNA]</scope>
    <source>
        <strain evidence="1 4">ATCC 51513</strain>
    </source>
</reference>
<dbReference type="SUPFAM" id="SSF48576">
    <property type="entry name" value="Terpenoid synthases"/>
    <property type="match status" value="1"/>
</dbReference>
<comment type="caution">
    <text evidence="1">The sequence shown here is derived from an EMBL/GenBank/DDBJ whole genome shotgun (WGS) entry which is preliminary data.</text>
</comment>
<dbReference type="Proteomes" id="UP000011016">
    <property type="component" value="Unassembled WGS sequence"/>
</dbReference>
<evidence type="ECO:0000313" key="3">
    <source>
        <dbReference type="Proteomes" id="UP000006078"/>
    </source>
</evidence>
<dbReference type="OrthoDB" id="9807580at2"/>
<dbReference type="EMBL" id="AHAE01000030">
    <property type="protein sequence ID" value="EJZ82535.1"/>
    <property type="molecule type" value="Genomic_DNA"/>
</dbReference>
<dbReference type="STRING" id="29321.AAV33_02915"/>
<dbReference type="eggNOG" id="COG1562">
    <property type="taxonomic scope" value="Bacteria"/>
</dbReference>
<accession>I7L7S5</accession>
<organism evidence="1 4">
    <name type="scientific">Corynebacterium otitidis ATCC 51513</name>
    <dbReference type="NCBI Taxonomy" id="883169"/>
    <lineage>
        <taxon>Bacteria</taxon>
        <taxon>Bacillati</taxon>
        <taxon>Actinomycetota</taxon>
        <taxon>Actinomycetes</taxon>
        <taxon>Mycobacteriales</taxon>
        <taxon>Corynebacteriaceae</taxon>
        <taxon>Corynebacterium</taxon>
    </lineage>
</organism>
<dbReference type="AlphaFoldDB" id="I7L7S5"/>
<dbReference type="Pfam" id="PF00494">
    <property type="entry name" value="SQS_PSY"/>
    <property type="match status" value="1"/>
</dbReference>
<reference evidence="2 3" key="2">
    <citation type="submission" date="2012-08" db="EMBL/GenBank/DDBJ databases">
        <title>The Genome Sequence of Turicella otitidis ATCC 51513.</title>
        <authorList>
            <consortium name="The Broad Institute Genome Sequencing Platform"/>
            <person name="Earl A."/>
            <person name="Ward D."/>
            <person name="Feldgarden M."/>
            <person name="Gevers D."/>
            <person name="Huys G."/>
            <person name="Walker B."/>
            <person name="Young S.K."/>
            <person name="Zeng Q."/>
            <person name="Gargeya S."/>
            <person name="Fitzgerald M."/>
            <person name="Haas B."/>
            <person name="Abouelleil A."/>
            <person name="Alvarado L."/>
            <person name="Arachchi H.M."/>
            <person name="Berlin A.M."/>
            <person name="Chapman S.B."/>
            <person name="Goldberg J."/>
            <person name="Griggs A."/>
            <person name="Gujja S."/>
            <person name="Hansen M."/>
            <person name="Howarth C."/>
            <person name="Imamovic A."/>
            <person name="Larimer J."/>
            <person name="McCowen C."/>
            <person name="Montmayeur A."/>
            <person name="Murphy C."/>
            <person name="Neiman D."/>
            <person name="Pearson M."/>
            <person name="Priest M."/>
            <person name="Roberts A."/>
            <person name="Saif S."/>
            <person name="Shea T."/>
            <person name="Sisk P."/>
            <person name="Sykes S."/>
            <person name="Wortman J."/>
            <person name="Nusbaum C."/>
            <person name="Birren B."/>
        </authorList>
    </citation>
    <scope>NUCLEOTIDE SEQUENCE [LARGE SCALE GENOMIC DNA]</scope>
    <source>
        <strain evidence="2 3">ATCC 51513</strain>
    </source>
</reference>
<dbReference type="HOGENOM" id="CLU_037269_3_0_11"/>
<dbReference type="Proteomes" id="UP000006078">
    <property type="component" value="Unassembled WGS sequence"/>
</dbReference>
<protein>
    <submittedName>
        <fullName evidence="1">Phytoene/squalene synthetase</fullName>
        <ecNumber evidence="1">2.5.1.-</ecNumber>
    </submittedName>
</protein>
<proteinExistence type="predicted"/>
<dbReference type="Gene3D" id="1.10.600.10">
    <property type="entry name" value="Farnesyl Diphosphate Synthase"/>
    <property type="match status" value="1"/>
</dbReference>
<evidence type="ECO:0000313" key="4">
    <source>
        <dbReference type="Proteomes" id="UP000011016"/>
    </source>
</evidence>
<evidence type="ECO:0000313" key="1">
    <source>
        <dbReference type="EMBL" id="CCI82812.1"/>
    </source>
</evidence>
<dbReference type="EC" id="2.5.1.-" evidence="1"/>
<dbReference type="SFLD" id="SFLDG01018">
    <property type="entry name" value="Squalene/Phytoene_Synthase_Lik"/>
    <property type="match status" value="1"/>
</dbReference>
<dbReference type="RefSeq" id="WP_004600413.1">
    <property type="nucleotide sequence ID" value="NZ_HF541865.1"/>
</dbReference>
<gene>
    <name evidence="1" type="primary">crtB</name>
    <name evidence="1" type="ORF">BN46_0057</name>
    <name evidence="2" type="ORF">HMPREF9719_00523</name>
</gene>
<keyword evidence="1" id="KW-0808">Transferase</keyword>
<sequence>MTDAKGRYLKAARGSAAAIMARYSTSFGLAARLSGRRIGGDLACLYAVVRVADEIVDGAAPEEERAALLSDYRRRALAAPREEFSPDPVLHAFGELARRCSLPAEPLEAFFSSMARDLDPAPLAEGELEDYVYGSAEAVGLLCLAVFFEGPPNDHELEADARRLGRALQYVNFVRDLGVDERELGRSYLGALTDSDKDRLLAEATGDLEAARLAAARLPRRARVGVRVAAGLYEELARRLSRLSVAEISQRRVSVPAAAKARIAAREAWLSRVAP</sequence>
<evidence type="ECO:0000313" key="2">
    <source>
        <dbReference type="EMBL" id="EJZ82535.1"/>
    </source>
</evidence>
<dbReference type="GO" id="GO:0016765">
    <property type="term" value="F:transferase activity, transferring alkyl or aryl (other than methyl) groups"/>
    <property type="evidence" value="ECO:0007669"/>
    <property type="project" value="UniProtKB-ARBA"/>
</dbReference>